<dbReference type="Pfam" id="PF00388">
    <property type="entry name" value="PI-PLC-X"/>
    <property type="match status" value="1"/>
</dbReference>
<dbReference type="GO" id="GO:0046488">
    <property type="term" value="P:phosphatidylinositol metabolic process"/>
    <property type="evidence" value="ECO:0007669"/>
    <property type="project" value="TreeGrafter"/>
</dbReference>
<dbReference type="InterPro" id="IPR001192">
    <property type="entry name" value="PI-PLC_fam"/>
</dbReference>
<evidence type="ECO:0000256" key="1">
    <source>
        <dbReference type="SAM" id="MobiDB-lite"/>
    </source>
</evidence>
<feature type="region of interest" description="Disordered" evidence="1">
    <location>
        <begin position="42"/>
        <end position="88"/>
    </location>
</feature>
<dbReference type="EMBL" id="CAJHNH020001752">
    <property type="protein sequence ID" value="CAG5124298.1"/>
    <property type="molecule type" value="Genomic_DNA"/>
</dbReference>
<dbReference type="Proteomes" id="UP000678393">
    <property type="component" value="Unassembled WGS sequence"/>
</dbReference>
<feature type="non-terminal residue" evidence="3">
    <location>
        <position position="138"/>
    </location>
</feature>
<dbReference type="GO" id="GO:0007186">
    <property type="term" value="P:G protein-coupled receptor signaling pathway"/>
    <property type="evidence" value="ECO:0007669"/>
    <property type="project" value="TreeGrafter"/>
</dbReference>
<dbReference type="InterPro" id="IPR017946">
    <property type="entry name" value="PLC-like_Pdiesterase_TIM-brl"/>
</dbReference>
<gene>
    <name evidence="3" type="ORF">CUNI_LOCUS9856</name>
</gene>
<proteinExistence type="predicted"/>
<feature type="domain" description="Phosphatidylinositol-specific phospholipase C X" evidence="2">
    <location>
        <begin position="1"/>
        <end position="45"/>
    </location>
</feature>
<comment type="caution">
    <text evidence="3">The sequence shown here is derived from an EMBL/GenBank/DDBJ whole genome shotgun (WGS) entry which is preliminary data.</text>
</comment>
<evidence type="ECO:0000313" key="3">
    <source>
        <dbReference type="EMBL" id="CAG5124298.1"/>
    </source>
</evidence>
<dbReference type="GO" id="GO:0005737">
    <property type="term" value="C:cytoplasm"/>
    <property type="evidence" value="ECO:0007669"/>
    <property type="project" value="TreeGrafter"/>
</dbReference>
<protein>
    <recommendedName>
        <fullName evidence="2">Phosphatidylinositol-specific phospholipase C X domain-containing protein</fullName>
    </recommendedName>
</protein>
<dbReference type="PROSITE" id="PS50007">
    <property type="entry name" value="PIPLC_X_DOMAIN"/>
    <property type="match status" value="1"/>
</dbReference>
<feature type="compositionally biased region" description="Basic residues" evidence="1">
    <location>
        <begin position="42"/>
        <end position="68"/>
    </location>
</feature>
<feature type="region of interest" description="Disordered" evidence="1">
    <location>
        <begin position="104"/>
        <end position="138"/>
    </location>
</feature>
<reference evidence="3" key="1">
    <citation type="submission" date="2021-04" db="EMBL/GenBank/DDBJ databases">
        <authorList>
            <consortium name="Molecular Ecology Group"/>
        </authorList>
    </citation>
    <scope>NUCLEOTIDE SEQUENCE</scope>
</reference>
<evidence type="ECO:0000313" key="4">
    <source>
        <dbReference type="Proteomes" id="UP000678393"/>
    </source>
</evidence>
<dbReference type="Gene3D" id="3.20.20.190">
    <property type="entry name" value="Phosphatidylinositol (PI) phosphodiesterase"/>
    <property type="match status" value="1"/>
</dbReference>
<organism evidence="3 4">
    <name type="scientific">Candidula unifasciata</name>
    <dbReference type="NCBI Taxonomy" id="100452"/>
    <lineage>
        <taxon>Eukaryota</taxon>
        <taxon>Metazoa</taxon>
        <taxon>Spiralia</taxon>
        <taxon>Lophotrochozoa</taxon>
        <taxon>Mollusca</taxon>
        <taxon>Gastropoda</taxon>
        <taxon>Heterobranchia</taxon>
        <taxon>Euthyneura</taxon>
        <taxon>Panpulmonata</taxon>
        <taxon>Eupulmonata</taxon>
        <taxon>Stylommatophora</taxon>
        <taxon>Helicina</taxon>
        <taxon>Helicoidea</taxon>
        <taxon>Geomitridae</taxon>
        <taxon>Candidula</taxon>
    </lineage>
</organism>
<dbReference type="PANTHER" id="PTHR10336">
    <property type="entry name" value="PHOSPHOINOSITIDE-SPECIFIC PHOSPHOLIPASE C FAMILY PROTEIN"/>
    <property type="match status" value="1"/>
</dbReference>
<dbReference type="PANTHER" id="PTHR10336:SF149">
    <property type="entry name" value="1-PHOSPHATIDYLINOSITOL 4,5-BISPHOSPHATE PHOSPHODIESTERASE CLASSES I AND II"/>
    <property type="match status" value="1"/>
</dbReference>
<dbReference type="SUPFAM" id="SSF51695">
    <property type="entry name" value="PLC-like phosphodiesterases"/>
    <property type="match status" value="1"/>
</dbReference>
<dbReference type="GO" id="GO:0048015">
    <property type="term" value="P:phosphatidylinositol-mediated signaling"/>
    <property type="evidence" value="ECO:0007669"/>
    <property type="project" value="TreeGrafter"/>
</dbReference>
<accession>A0A8S3Z7X9</accession>
<dbReference type="GO" id="GO:0004435">
    <property type="term" value="F:phosphatidylinositol-4,5-bisphosphate phospholipase C activity"/>
    <property type="evidence" value="ECO:0007669"/>
    <property type="project" value="TreeGrafter"/>
</dbReference>
<dbReference type="GO" id="GO:0051209">
    <property type="term" value="P:release of sequestered calcium ion into cytosol"/>
    <property type="evidence" value="ECO:0007669"/>
    <property type="project" value="TreeGrafter"/>
</dbReference>
<keyword evidence="4" id="KW-1185">Reference proteome</keyword>
<evidence type="ECO:0000259" key="2">
    <source>
        <dbReference type="Pfam" id="PF00388"/>
    </source>
</evidence>
<dbReference type="AlphaFoldDB" id="A0A8S3Z7X9"/>
<dbReference type="OrthoDB" id="269822at2759"/>
<name>A0A8S3Z7X9_9EUPU</name>
<dbReference type="InterPro" id="IPR000909">
    <property type="entry name" value="PLipase_C_PInositol-sp_X_dom"/>
</dbReference>
<sequence length="138" mass="15445">MANYCRSIFGDMLLVNPLESHPLKPDVPLPSPNQLKRRIIIKNKKKHFHREKTSRKTRAQNMSKKRQKPPTGGTFSEGLAKTRLSEVEEDPELPLLTVIASGLPESLSSSTDQVPSLHPDPETKSPTRVVLEKNLSIS</sequence>